<evidence type="ECO:0000259" key="2">
    <source>
        <dbReference type="Pfam" id="PF17930"/>
    </source>
</evidence>
<feature type="domain" description="LpxI N-terminal" evidence="2">
    <location>
        <begin position="4"/>
        <end position="132"/>
    </location>
</feature>
<evidence type="ECO:0000259" key="1">
    <source>
        <dbReference type="Pfam" id="PF06230"/>
    </source>
</evidence>
<dbReference type="InterPro" id="IPR043167">
    <property type="entry name" value="LpxI_C_sf"/>
</dbReference>
<keyword evidence="4" id="KW-1185">Reference proteome</keyword>
<feature type="domain" description="LpxI C-terminal" evidence="1">
    <location>
        <begin position="137"/>
        <end position="267"/>
    </location>
</feature>
<evidence type="ECO:0000313" key="3">
    <source>
        <dbReference type="EMBL" id="TQV79130.1"/>
    </source>
</evidence>
<dbReference type="RefSeq" id="WP_142897354.1">
    <property type="nucleotide sequence ID" value="NZ_ML660056.1"/>
</dbReference>
<proteinExistence type="predicted"/>
<dbReference type="OrthoDB" id="9789836at2"/>
<dbReference type="Pfam" id="PF06230">
    <property type="entry name" value="LpxI_C"/>
    <property type="match status" value="1"/>
</dbReference>
<dbReference type="InterPro" id="IPR041255">
    <property type="entry name" value="LpxI_N"/>
</dbReference>
<dbReference type="Pfam" id="PF17930">
    <property type="entry name" value="LpxI_N"/>
    <property type="match status" value="1"/>
</dbReference>
<accession>A0A545TPI1</accession>
<dbReference type="EMBL" id="VHSH01000005">
    <property type="protein sequence ID" value="TQV79130.1"/>
    <property type="molecule type" value="Genomic_DNA"/>
</dbReference>
<dbReference type="PANTHER" id="PTHR39962">
    <property type="entry name" value="BLL4848 PROTEIN"/>
    <property type="match status" value="1"/>
</dbReference>
<gene>
    <name evidence="3" type="ORF">FKG95_15805</name>
</gene>
<dbReference type="Gene3D" id="3.40.140.80">
    <property type="match status" value="1"/>
</dbReference>
<dbReference type="AlphaFoldDB" id="A0A545TPI1"/>
<protein>
    <submittedName>
        <fullName evidence="3">LpxI family protein</fullName>
    </submittedName>
</protein>
<comment type="caution">
    <text evidence="3">The sequence shown here is derived from an EMBL/GenBank/DDBJ whole genome shotgun (WGS) entry which is preliminary data.</text>
</comment>
<name>A0A545TPI1_9PROT</name>
<organism evidence="3 4">
    <name type="scientific">Denitrobaculum tricleocarpae</name>
    <dbReference type="NCBI Taxonomy" id="2591009"/>
    <lineage>
        <taxon>Bacteria</taxon>
        <taxon>Pseudomonadati</taxon>
        <taxon>Pseudomonadota</taxon>
        <taxon>Alphaproteobacteria</taxon>
        <taxon>Rhodospirillales</taxon>
        <taxon>Rhodospirillaceae</taxon>
        <taxon>Denitrobaculum</taxon>
    </lineage>
</organism>
<dbReference type="PANTHER" id="PTHR39962:SF1">
    <property type="entry name" value="LPXI FAMILY PROTEIN"/>
    <property type="match status" value="1"/>
</dbReference>
<dbReference type="InterPro" id="IPR053174">
    <property type="entry name" value="LpxI"/>
</dbReference>
<dbReference type="Proteomes" id="UP000315252">
    <property type="component" value="Unassembled WGS sequence"/>
</dbReference>
<evidence type="ECO:0000313" key="4">
    <source>
        <dbReference type="Proteomes" id="UP000315252"/>
    </source>
</evidence>
<dbReference type="InterPro" id="IPR010415">
    <property type="entry name" value="LpxI_C"/>
</dbReference>
<dbReference type="Gene3D" id="3.40.50.20">
    <property type="match status" value="1"/>
</dbReference>
<reference evidence="3 4" key="1">
    <citation type="submission" date="2019-06" db="EMBL/GenBank/DDBJ databases">
        <title>Whole genome sequence for Rhodospirillaceae sp. R148.</title>
        <authorList>
            <person name="Wang G."/>
        </authorList>
    </citation>
    <scope>NUCLEOTIDE SEQUENCE [LARGE SCALE GENOMIC DNA]</scope>
    <source>
        <strain evidence="3 4">R148</strain>
    </source>
</reference>
<sequence length="273" mass="28686">MGPKLGILAGSGELPVRLRDHCLMQGRDVFIIAFNGHTDPSIVEGVEHFWTRLGSAYSAIKVLRDAGVGELVMAGGIQRPTLKDLRPDFQTLKFMTKIGSVGLGDDGMLTAIINYLENEGFQVVGADDVLGDILARDGVYGRVEPDAEAWADIDRGIGVARALGAQDVGQSVIVQQGFILGVEAVEGTDALIKRCAELKHSGAGGVLVKVKKPQQERRADLPTIGPVTVRTAAESGLRGIAVEAGGALIVDRDAVQATADAAGIFVIGIEVPQ</sequence>